<evidence type="ECO:0000313" key="1">
    <source>
        <dbReference type="EMBL" id="KAK8051801.1"/>
    </source>
</evidence>
<proteinExistence type="predicted"/>
<organism evidence="1 2">
    <name type="scientific">Apiospora rasikravindrae</name>
    <dbReference type="NCBI Taxonomy" id="990691"/>
    <lineage>
        <taxon>Eukaryota</taxon>
        <taxon>Fungi</taxon>
        <taxon>Dikarya</taxon>
        <taxon>Ascomycota</taxon>
        <taxon>Pezizomycotina</taxon>
        <taxon>Sordariomycetes</taxon>
        <taxon>Xylariomycetidae</taxon>
        <taxon>Amphisphaeriales</taxon>
        <taxon>Apiosporaceae</taxon>
        <taxon>Apiospora</taxon>
    </lineage>
</organism>
<evidence type="ECO:0000313" key="2">
    <source>
        <dbReference type="Proteomes" id="UP001444661"/>
    </source>
</evidence>
<comment type="caution">
    <text evidence="1">The sequence shown here is derived from an EMBL/GenBank/DDBJ whole genome shotgun (WGS) entry which is preliminary data.</text>
</comment>
<keyword evidence="2" id="KW-1185">Reference proteome</keyword>
<protein>
    <submittedName>
        <fullName evidence="1">Uncharacterized protein</fullName>
    </submittedName>
</protein>
<dbReference type="Proteomes" id="UP001444661">
    <property type="component" value="Unassembled WGS sequence"/>
</dbReference>
<sequence>MQLQHIVTICLAGAAAAEYRYAIDRASCRGAMYDKVKHYVEVSQRQSQLVVDRFGPYLEDPDFRPNDRIMAAFRTNFPNDDISTVRNVHGVYEQITRYTYYDVDVRTDESYRDKRDGKDLRLSTSGTLTDASPLGLKEIFCNADHIIKDESRNEKNIHWFDTAQMVPVVDGDPLLSLKDPTSNSVTLVTKDSRSWTKDQGWPEHAPGVIAFHPRILKAYVDKNTRFDSDRLNRALSPTLLDGIKRAHPRLRDFKPVHILRTPEFTMLQEMTHMIVTVETDDDDGGYRLPDGIALFALMVDLIENYKYEVDEEGKLIRIH</sequence>
<gene>
    <name evidence="1" type="ORF">PG993_003186</name>
</gene>
<dbReference type="EMBL" id="JAQQWK010000002">
    <property type="protein sequence ID" value="KAK8051801.1"/>
    <property type="molecule type" value="Genomic_DNA"/>
</dbReference>
<name>A0ABR1U0Z2_9PEZI</name>
<accession>A0ABR1U0Z2</accession>
<reference evidence="1 2" key="1">
    <citation type="submission" date="2023-01" db="EMBL/GenBank/DDBJ databases">
        <title>Analysis of 21 Apiospora genomes using comparative genomics revels a genus with tremendous synthesis potential of carbohydrate active enzymes and secondary metabolites.</title>
        <authorList>
            <person name="Sorensen T."/>
        </authorList>
    </citation>
    <scope>NUCLEOTIDE SEQUENCE [LARGE SCALE GENOMIC DNA]</scope>
    <source>
        <strain evidence="1 2">CBS 33761</strain>
    </source>
</reference>